<keyword evidence="1" id="KW-0812">Transmembrane</keyword>
<feature type="transmembrane region" description="Helical" evidence="1">
    <location>
        <begin position="12"/>
        <end position="31"/>
    </location>
</feature>
<reference evidence="2 3" key="1">
    <citation type="journal article" date="2020" name="Environ. Microbiol. Rep.">
        <title>Redox cycling of Fe(II) and Fe(III) in magnetite accelerates aceticlastic methanogenesis by Methanosarcina mazei.</title>
        <authorList>
            <person name="Wang H."/>
            <person name="Byrne J.M."/>
            <person name="Liu P."/>
            <person name="Liu J."/>
            <person name="Dong X."/>
            <person name="Lu Y."/>
        </authorList>
    </citation>
    <scope>NUCLEOTIDE SEQUENCE [LARGE SCALE GENOMIC DNA]</scope>
    <source>
        <strain evidence="3">zm-15</strain>
    </source>
</reference>
<keyword evidence="1" id="KW-1133">Transmembrane helix</keyword>
<feature type="transmembrane region" description="Helical" evidence="1">
    <location>
        <begin position="69"/>
        <end position="89"/>
    </location>
</feature>
<accession>A0A6C0VKZ2</accession>
<evidence type="ECO:0000256" key="1">
    <source>
        <dbReference type="SAM" id="Phobius"/>
    </source>
</evidence>
<evidence type="ECO:0000313" key="2">
    <source>
        <dbReference type="EMBL" id="QIB91626.1"/>
    </source>
</evidence>
<dbReference type="AlphaFoldDB" id="A0A6C0VKZ2"/>
<gene>
    <name evidence="2" type="ORF">FQU78_11770</name>
</gene>
<evidence type="ECO:0000313" key="3">
    <source>
        <dbReference type="Proteomes" id="UP000467371"/>
    </source>
</evidence>
<sequence length="126" mass="13889">MRIVLKRNSKIFLLLFFSSIFAIIGGIITTIKTPMNLSVSGLYLILAGIGLFFLVLSISTKDQKSVRTWAIYSGIFYGIALLCGSLISFRSGHIITAKIVALCGTFVILLTLYSIISTLRRGKQHE</sequence>
<dbReference type="GeneID" id="42568892"/>
<dbReference type="OrthoDB" id="380205at2157"/>
<dbReference type="EMBL" id="CP042908">
    <property type="protein sequence ID" value="QIB91626.1"/>
    <property type="molecule type" value="Genomic_DNA"/>
</dbReference>
<dbReference type="RefSeq" id="WP_152558013.1">
    <property type="nucleotide sequence ID" value="NZ_AP019780.1"/>
</dbReference>
<name>A0A6C0VKZ2_METMZ</name>
<dbReference type="Proteomes" id="UP000467371">
    <property type="component" value="Chromosome"/>
</dbReference>
<protein>
    <submittedName>
        <fullName evidence="2">Uncharacterized protein</fullName>
    </submittedName>
</protein>
<proteinExistence type="predicted"/>
<feature type="transmembrane region" description="Helical" evidence="1">
    <location>
        <begin position="95"/>
        <end position="116"/>
    </location>
</feature>
<feature type="transmembrane region" description="Helical" evidence="1">
    <location>
        <begin position="37"/>
        <end position="57"/>
    </location>
</feature>
<organism evidence="2 3">
    <name type="scientific">Methanosarcina mazei</name>
    <name type="common">Methanosarcina frisia</name>
    <dbReference type="NCBI Taxonomy" id="2209"/>
    <lineage>
        <taxon>Archaea</taxon>
        <taxon>Methanobacteriati</taxon>
        <taxon>Methanobacteriota</taxon>
        <taxon>Stenosarchaea group</taxon>
        <taxon>Methanomicrobia</taxon>
        <taxon>Methanosarcinales</taxon>
        <taxon>Methanosarcinaceae</taxon>
        <taxon>Methanosarcina</taxon>
    </lineage>
</organism>
<keyword evidence="1" id="KW-0472">Membrane</keyword>